<dbReference type="Proteomes" id="UP000013827">
    <property type="component" value="Unassembled WGS sequence"/>
</dbReference>
<evidence type="ECO:0000256" key="1">
    <source>
        <dbReference type="SAM" id="MobiDB-lite"/>
    </source>
</evidence>
<evidence type="ECO:0008006" key="4">
    <source>
        <dbReference type="Google" id="ProtNLM"/>
    </source>
</evidence>
<reference evidence="2" key="2">
    <citation type="submission" date="2024-10" db="UniProtKB">
        <authorList>
            <consortium name="EnsemblProtists"/>
        </authorList>
    </citation>
    <scope>IDENTIFICATION</scope>
</reference>
<feature type="compositionally biased region" description="Low complexity" evidence="1">
    <location>
        <begin position="33"/>
        <end position="42"/>
    </location>
</feature>
<feature type="region of interest" description="Disordered" evidence="1">
    <location>
        <begin position="15"/>
        <end position="56"/>
    </location>
</feature>
<dbReference type="AlphaFoldDB" id="A0A0D3KCW1"/>
<evidence type="ECO:0000313" key="3">
    <source>
        <dbReference type="Proteomes" id="UP000013827"/>
    </source>
</evidence>
<dbReference type="Gene3D" id="3.30.40.10">
    <property type="entry name" value="Zinc/RING finger domain, C3HC4 (zinc finger)"/>
    <property type="match status" value="1"/>
</dbReference>
<dbReference type="EnsemblProtists" id="EOD33596">
    <property type="protein sequence ID" value="EOD33596"/>
    <property type="gene ID" value="EMIHUDRAFT_229549"/>
</dbReference>
<reference evidence="3" key="1">
    <citation type="journal article" date="2013" name="Nature">
        <title>Pan genome of the phytoplankton Emiliania underpins its global distribution.</title>
        <authorList>
            <person name="Read B.A."/>
            <person name="Kegel J."/>
            <person name="Klute M.J."/>
            <person name="Kuo A."/>
            <person name="Lefebvre S.C."/>
            <person name="Maumus F."/>
            <person name="Mayer C."/>
            <person name="Miller J."/>
            <person name="Monier A."/>
            <person name="Salamov A."/>
            <person name="Young J."/>
            <person name="Aguilar M."/>
            <person name="Claverie J.M."/>
            <person name="Frickenhaus S."/>
            <person name="Gonzalez K."/>
            <person name="Herman E.K."/>
            <person name="Lin Y.C."/>
            <person name="Napier J."/>
            <person name="Ogata H."/>
            <person name="Sarno A.F."/>
            <person name="Shmutz J."/>
            <person name="Schroeder D."/>
            <person name="de Vargas C."/>
            <person name="Verret F."/>
            <person name="von Dassow P."/>
            <person name="Valentin K."/>
            <person name="Van de Peer Y."/>
            <person name="Wheeler G."/>
            <person name="Dacks J.B."/>
            <person name="Delwiche C.F."/>
            <person name="Dyhrman S.T."/>
            <person name="Glockner G."/>
            <person name="John U."/>
            <person name="Richards T."/>
            <person name="Worden A.Z."/>
            <person name="Zhang X."/>
            <person name="Grigoriev I.V."/>
            <person name="Allen A.E."/>
            <person name="Bidle K."/>
            <person name="Borodovsky M."/>
            <person name="Bowler C."/>
            <person name="Brownlee C."/>
            <person name="Cock J.M."/>
            <person name="Elias M."/>
            <person name="Gladyshev V.N."/>
            <person name="Groth M."/>
            <person name="Guda C."/>
            <person name="Hadaegh A."/>
            <person name="Iglesias-Rodriguez M.D."/>
            <person name="Jenkins J."/>
            <person name="Jones B.M."/>
            <person name="Lawson T."/>
            <person name="Leese F."/>
            <person name="Lindquist E."/>
            <person name="Lobanov A."/>
            <person name="Lomsadze A."/>
            <person name="Malik S.B."/>
            <person name="Marsh M.E."/>
            <person name="Mackinder L."/>
            <person name="Mock T."/>
            <person name="Mueller-Roeber B."/>
            <person name="Pagarete A."/>
            <person name="Parker M."/>
            <person name="Probert I."/>
            <person name="Quesneville H."/>
            <person name="Raines C."/>
            <person name="Rensing S.A."/>
            <person name="Riano-Pachon D.M."/>
            <person name="Richier S."/>
            <person name="Rokitta S."/>
            <person name="Shiraiwa Y."/>
            <person name="Soanes D.M."/>
            <person name="van der Giezen M."/>
            <person name="Wahlund T.M."/>
            <person name="Williams B."/>
            <person name="Wilson W."/>
            <person name="Wolfe G."/>
            <person name="Wurch L.L."/>
        </authorList>
    </citation>
    <scope>NUCLEOTIDE SEQUENCE</scope>
</reference>
<organism evidence="2 3">
    <name type="scientific">Emiliania huxleyi (strain CCMP1516)</name>
    <dbReference type="NCBI Taxonomy" id="280463"/>
    <lineage>
        <taxon>Eukaryota</taxon>
        <taxon>Haptista</taxon>
        <taxon>Haptophyta</taxon>
        <taxon>Prymnesiophyceae</taxon>
        <taxon>Isochrysidales</taxon>
        <taxon>Noelaerhabdaceae</taxon>
        <taxon>Emiliania</taxon>
    </lineage>
</organism>
<dbReference type="RefSeq" id="XP_005786025.1">
    <property type="nucleotide sequence ID" value="XM_005785968.1"/>
</dbReference>
<name>A0A0D3KCW1_EMIH1</name>
<dbReference type="InterPro" id="IPR013083">
    <property type="entry name" value="Znf_RING/FYVE/PHD"/>
</dbReference>
<protein>
    <recommendedName>
        <fullName evidence="4">U-box domain-containing protein</fullName>
    </recommendedName>
</protein>
<evidence type="ECO:0000313" key="2">
    <source>
        <dbReference type="EnsemblProtists" id="EOD33596"/>
    </source>
</evidence>
<dbReference type="KEGG" id="ehx:EMIHUDRAFT_229549"/>
<accession>A0A0D3KCW1</accession>
<sequence>MTACSALLTRSAARQQQKAELATPNASLDGRSSRCSNSASQSGTTSDEEEMAEALDPWVCPLTRQLPVDPVTAEDGHVYEPRLLSLHVYLFGEQSPAR</sequence>
<keyword evidence="3" id="KW-1185">Reference proteome</keyword>
<dbReference type="PaxDb" id="2903-EOD33596"/>
<dbReference type="HOGENOM" id="CLU_2337971_0_0_1"/>
<proteinExistence type="predicted"/>
<dbReference type="GeneID" id="17278866"/>
<dbReference type="SUPFAM" id="SSF57850">
    <property type="entry name" value="RING/U-box"/>
    <property type="match status" value="1"/>
</dbReference>